<keyword evidence="3" id="KW-1185">Reference proteome</keyword>
<dbReference type="GO" id="GO:0017183">
    <property type="term" value="P:protein histidyl modification to diphthamide"/>
    <property type="evidence" value="ECO:0007669"/>
    <property type="project" value="TreeGrafter"/>
</dbReference>
<dbReference type="Proteomes" id="UP000188320">
    <property type="component" value="Unassembled WGS sequence"/>
</dbReference>
<dbReference type="OrthoDB" id="538336at2759"/>
<organism evidence="2 3">
    <name type="scientific">Zancudomyces culisetae</name>
    <name type="common">Gut fungus</name>
    <name type="synonym">Smittium culisetae</name>
    <dbReference type="NCBI Taxonomy" id="1213189"/>
    <lineage>
        <taxon>Eukaryota</taxon>
        <taxon>Fungi</taxon>
        <taxon>Fungi incertae sedis</taxon>
        <taxon>Zoopagomycota</taxon>
        <taxon>Kickxellomycotina</taxon>
        <taxon>Harpellomycetes</taxon>
        <taxon>Harpellales</taxon>
        <taxon>Legeriomycetaceae</taxon>
        <taxon>Zancudomyces</taxon>
    </lineage>
</organism>
<evidence type="ECO:0000259" key="1">
    <source>
        <dbReference type="Pfam" id="PF01756"/>
    </source>
</evidence>
<reference evidence="3" key="1">
    <citation type="submission" date="2017-01" db="EMBL/GenBank/DDBJ databases">
        <authorList>
            <person name="Wang Y."/>
            <person name="White M."/>
            <person name="Kvist S."/>
            <person name="Moncalvo J.-M."/>
        </authorList>
    </citation>
    <scope>NUCLEOTIDE SEQUENCE [LARGE SCALE GENOMIC DNA]</scope>
    <source>
        <strain evidence="3">COL-18-3</strain>
    </source>
</reference>
<dbReference type="PANTHER" id="PTHR12196">
    <property type="entry name" value="DOMAIN OF UNKNOWN FUNCTION 71 DUF71 -CONTAINING PROTEIN"/>
    <property type="match status" value="1"/>
</dbReference>
<protein>
    <submittedName>
        <fullName evidence="2">Diphthine-ammonia ligase</fullName>
    </submittedName>
</protein>
<dbReference type="InterPro" id="IPR014729">
    <property type="entry name" value="Rossmann-like_a/b/a_fold"/>
</dbReference>
<keyword evidence="2" id="KW-0436">Ligase</keyword>
<feature type="non-terminal residue" evidence="2">
    <location>
        <position position="1"/>
    </location>
</feature>
<dbReference type="GO" id="GO:0003997">
    <property type="term" value="F:acyl-CoA oxidase activity"/>
    <property type="evidence" value="ECO:0007669"/>
    <property type="project" value="InterPro"/>
</dbReference>
<dbReference type="AlphaFoldDB" id="A0A1R1PDD7"/>
<dbReference type="Gene3D" id="1.20.140.10">
    <property type="entry name" value="Butyryl-CoA Dehydrogenase, subunit A, domain 3"/>
    <property type="match status" value="1"/>
</dbReference>
<comment type="caution">
    <text evidence="2">The sequence shown here is derived from an EMBL/GenBank/DDBJ whole genome shotgun (WGS) entry which is preliminary data.</text>
</comment>
<proteinExistence type="predicted"/>
<dbReference type="Gene3D" id="3.40.50.620">
    <property type="entry name" value="HUPs"/>
    <property type="match status" value="1"/>
</dbReference>
<dbReference type="Pfam" id="PF01756">
    <property type="entry name" value="ACOX"/>
    <property type="match status" value="1"/>
</dbReference>
<dbReference type="SUPFAM" id="SSF47203">
    <property type="entry name" value="Acyl-CoA dehydrogenase C-terminal domain-like"/>
    <property type="match status" value="1"/>
</dbReference>
<dbReference type="GO" id="GO:0017178">
    <property type="term" value="F:diphthine-ammonia ligase activity"/>
    <property type="evidence" value="ECO:0007669"/>
    <property type="project" value="TreeGrafter"/>
</dbReference>
<dbReference type="GO" id="GO:0006635">
    <property type="term" value="P:fatty acid beta-oxidation"/>
    <property type="evidence" value="ECO:0007669"/>
    <property type="project" value="InterPro"/>
</dbReference>
<sequence length="357" mass="40028">IIWEGDNYMLAQQTVRYLIKTANSIACGESVGVNDTSNALTRYYNKGNRLSAAQLYTWANRSPSEIVKSKQLLLDILAYRFAVMVQQLATKVYVEKRPFEDFLVTAQTVCTAHAEFIVCLYFGKHIEKLPANSPLRPALDAMYCISALSFLTRNTGELYALPKEASVTRELIEALNTEYLNSIKAARTIAVPLVDALKVPDETLNSSLGREDGKVYEDYMARALEEPLNRDGTGDAIRKSFFDNFEIKNRKSTSADSQLKILENEGSSPGETDSFMYQTVGQSMVRYIAECMELPLYQVEIKGKPINQELEYTETVNDEAESVYELLKNVLKEHPDIGGVSVGAILSTYQANRVQNM</sequence>
<gene>
    <name evidence="2" type="ORF">AX774_g7668</name>
</gene>
<name>A0A1R1PDD7_ZANCU</name>
<evidence type="ECO:0000313" key="3">
    <source>
        <dbReference type="Proteomes" id="UP000188320"/>
    </source>
</evidence>
<evidence type="ECO:0000313" key="2">
    <source>
        <dbReference type="EMBL" id="OMH78929.1"/>
    </source>
</evidence>
<dbReference type="PANTHER" id="PTHR12196:SF2">
    <property type="entry name" value="DIPHTHINE--AMMONIA LIGASE"/>
    <property type="match status" value="1"/>
</dbReference>
<dbReference type="InterPro" id="IPR036250">
    <property type="entry name" value="AcylCo_DH-like_C"/>
</dbReference>
<dbReference type="InterPro" id="IPR002655">
    <property type="entry name" value="Acyl-CoA_oxidase_C"/>
</dbReference>
<dbReference type="GO" id="GO:0005777">
    <property type="term" value="C:peroxisome"/>
    <property type="evidence" value="ECO:0007669"/>
    <property type="project" value="InterPro"/>
</dbReference>
<feature type="domain" description="Acyl-CoA oxidase C-terminal" evidence="1">
    <location>
        <begin position="72"/>
        <end position="230"/>
    </location>
</feature>
<accession>A0A1R1PDD7</accession>
<dbReference type="InterPro" id="IPR030662">
    <property type="entry name" value="DPH6/MJ0570"/>
</dbReference>
<dbReference type="EMBL" id="LSSK01001726">
    <property type="protein sequence ID" value="OMH78929.1"/>
    <property type="molecule type" value="Genomic_DNA"/>
</dbReference>
<dbReference type="SUPFAM" id="SSF52402">
    <property type="entry name" value="Adenine nucleotide alpha hydrolases-like"/>
    <property type="match status" value="1"/>
</dbReference>